<evidence type="ECO:0000313" key="10">
    <source>
        <dbReference type="Proteomes" id="UP001500967"/>
    </source>
</evidence>
<dbReference type="RefSeq" id="WP_344649193.1">
    <property type="nucleotide sequence ID" value="NZ_BAAAGX010000010.1"/>
</dbReference>
<keyword evidence="6 7" id="KW-0670">Pyruvate</keyword>
<gene>
    <name evidence="9" type="ORF">GCM10009539_27630</name>
</gene>
<dbReference type="InterPro" id="IPR005475">
    <property type="entry name" value="Transketolase-like_Pyr-bd"/>
</dbReference>
<proteinExistence type="predicted"/>
<comment type="cofactor">
    <cofactor evidence="1 7">
        <name>thiamine diphosphate</name>
        <dbReference type="ChEBI" id="CHEBI:58937"/>
    </cofactor>
</comment>
<comment type="caution">
    <text evidence="9">The sequence shown here is derived from an EMBL/GenBank/DDBJ whole genome shotgun (WGS) entry which is preliminary data.</text>
</comment>
<dbReference type="SUPFAM" id="SSF52518">
    <property type="entry name" value="Thiamin diphosphate-binding fold (THDP-binding)"/>
    <property type="match status" value="1"/>
</dbReference>
<dbReference type="EMBL" id="BAAAGX010000010">
    <property type="protein sequence ID" value="GAA0240764.1"/>
    <property type="molecule type" value="Genomic_DNA"/>
</dbReference>
<dbReference type="InterPro" id="IPR027110">
    <property type="entry name" value="PDHB_mito-type"/>
</dbReference>
<dbReference type="SMART" id="SM00861">
    <property type="entry name" value="Transket_pyr"/>
    <property type="match status" value="1"/>
</dbReference>
<dbReference type="InterPro" id="IPR029061">
    <property type="entry name" value="THDP-binding"/>
</dbReference>
<name>A0ABP3DV81_9ACTN</name>
<evidence type="ECO:0000256" key="2">
    <source>
        <dbReference type="ARBA" id="ARBA00012281"/>
    </source>
</evidence>
<evidence type="ECO:0000256" key="6">
    <source>
        <dbReference type="ARBA" id="ARBA00023317"/>
    </source>
</evidence>
<keyword evidence="5 7" id="KW-0786">Thiamine pyrophosphate</keyword>
<evidence type="ECO:0000256" key="4">
    <source>
        <dbReference type="ARBA" id="ARBA00023002"/>
    </source>
</evidence>
<evidence type="ECO:0000313" key="9">
    <source>
        <dbReference type="EMBL" id="GAA0240764.1"/>
    </source>
</evidence>
<dbReference type="Pfam" id="PF02779">
    <property type="entry name" value="Transket_pyr"/>
    <property type="match status" value="1"/>
</dbReference>
<keyword evidence="10" id="KW-1185">Reference proteome</keyword>
<dbReference type="Gene3D" id="3.40.50.920">
    <property type="match status" value="1"/>
</dbReference>
<protein>
    <recommendedName>
        <fullName evidence="3 7">Pyruvate dehydrogenase E1 component subunit beta</fullName>
        <ecNumber evidence="2 7">1.2.4.1</ecNumber>
    </recommendedName>
</protein>
<comment type="function">
    <text evidence="7">The pyruvate dehydrogenase complex catalyzes the overall conversion of pyruvate to acetyl-CoA and CO2.</text>
</comment>
<dbReference type="EC" id="1.2.4.1" evidence="2 7"/>
<reference evidence="10" key="1">
    <citation type="journal article" date="2019" name="Int. J. Syst. Evol. Microbiol.">
        <title>The Global Catalogue of Microorganisms (GCM) 10K type strain sequencing project: providing services to taxonomists for standard genome sequencing and annotation.</title>
        <authorList>
            <consortium name="The Broad Institute Genomics Platform"/>
            <consortium name="The Broad Institute Genome Sequencing Center for Infectious Disease"/>
            <person name="Wu L."/>
            <person name="Ma J."/>
        </authorList>
    </citation>
    <scope>NUCLEOTIDE SEQUENCE [LARGE SCALE GENOMIC DNA]</scope>
    <source>
        <strain evidence="10">JCM 10425</strain>
    </source>
</reference>
<accession>A0ABP3DV81</accession>
<evidence type="ECO:0000259" key="8">
    <source>
        <dbReference type="SMART" id="SM00861"/>
    </source>
</evidence>
<keyword evidence="4 7" id="KW-0560">Oxidoreductase</keyword>
<evidence type="ECO:0000256" key="5">
    <source>
        <dbReference type="ARBA" id="ARBA00023052"/>
    </source>
</evidence>
<dbReference type="InterPro" id="IPR033248">
    <property type="entry name" value="Transketolase_C"/>
</dbReference>
<dbReference type="PANTHER" id="PTHR11624">
    <property type="entry name" value="DEHYDROGENASE RELATED"/>
    <property type="match status" value="1"/>
</dbReference>
<dbReference type="PANTHER" id="PTHR11624:SF96">
    <property type="entry name" value="PYRUVATE DEHYDROGENASE E1 COMPONENT SUBUNIT BETA, MITOCHONDRIAL"/>
    <property type="match status" value="1"/>
</dbReference>
<sequence length="337" mass="35853">MAARQRVAEHLNAALGAALAADDRLYLLGQDITDPYGGAFKITRGLSTRFPRQVVATPISEAGLVGIANGLALAGNRAIVEMMFADFVTLAFDQIVNFAAKSVSMYGQRLPMPVVVRCPTGGRRGYGPTHSQSLQKHFLGVPDLDVYEISPFHDCADLFTGVLGRGVPALVFEDKVLYTGLRRPPGTADDLFRYDLVGPWPGTAVVRIAGIDPPDCVLITPGGVAERALVAMRELLISREITCELYVPARLDRTALEPILPAAARAGQVVIVEDGTAGGTWAADLAHQLHTALWGQLRGPVRVVSAADGVVPAAAHLEEEVLVQAGTISATVQRGHR</sequence>
<evidence type="ECO:0000256" key="7">
    <source>
        <dbReference type="RuleBase" id="RU364074"/>
    </source>
</evidence>
<evidence type="ECO:0000256" key="1">
    <source>
        <dbReference type="ARBA" id="ARBA00001964"/>
    </source>
</evidence>
<organism evidence="9 10">
    <name type="scientific">Cryptosporangium japonicum</name>
    <dbReference type="NCBI Taxonomy" id="80872"/>
    <lineage>
        <taxon>Bacteria</taxon>
        <taxon>Bacillati</taxon>
        <taxon>Actinomycetota</taxon>
        <taxon>Actinomycetes</taxon>
        <taxon>Cryptosporangiales</taxon>
        <taxon>Cryptosporangiaceae</taxon>
        <taxon>Cryptosporangium</taxon>
    </lineage>
</organism>
<dbReference type="Pfam" id="PF02780">
    <property type="entry name" value="Transketolase_C"/>
    <property type="match status" value="1"/>
</dbReference>
<dbReference type="Proteomes" id="UP001500967">
    <property type="component" value="Unassembled WGS sequence"/>
</dbReference>
<comment type="catalytic activity">
    <reaction evidence="7">
        <text>N(6)-[(R)-lipoyl]-L-lysyl-[protein] + pyruvate + H(+) = N(6)-[(R)-S(8)-acetyldihydrolipoyl]-L-lysyl-[protein] + CO2</text>
        <dbReference type="Rhea" id="RHEA:19189"/>
        <dbReference type="Rhea" id="RHEA-COMP:10474"/>
        <dbReference type="Rhea" id="RHEA-COMP:10478"/>
        <dbReference type="ChEBI" id="CHEBI:15361"/>
        <dbReference type="ChEBI" id="CHEBI:15378"/>
        <dbReference type="ChEBI" id="CHEBI:16526"/>
        <dbReference type="ChEBI" id="CHEBI:83099"/>
        <dbReference type="ChEBI" id="CHEBI:83111"/>
        <dbReference type="EC" id="1.2.4.1"/>
    </reaction>
</comment>
<feature type="domain" description="Transketolase-like pyrimidine-binding" evidence="8">
    <location>
        <begin position="5"/>
        <end position="180"/>
    </location>
</feature>
<dbReference type="Gene3D" id="3.40.50.970">
    <property type="match status" value="1"/>
</dbReference>
<dbReference type="InterPro" id="IPR009014">
    <property type="entry name" value="Transketo_C/PFOR_II"/>
</dbReference>
<dbReference type="SUPFAM" id="SSF52922">
    <property type="entry name" value="TK C-terminal domain-like"/>
    <property type="match status" value="1"/>
</dbReference>
<evidence type="ECO:0000256" key="3">
    <source>
        <dbReference type="ARBA" id="ARBA00016138"/>
    </source>
</evidence>